<dbReference type="Pfam" id="PF00392">
    <property type="entry name" value="GntR"/>
    <property type="match status" value="1"/>
</dbReference>
<dbReference type="PRINTS" id="PR00035">
    <property type="entry name" value="HTHGNTR"/>
</dbReference>
<dbReference type="CDD" id="cd07377">
    <property type="entry name" value="WHTH_GntR"/>
    <property type="match status" value="1"/>
</dbReference>
<dbReference type="InterPro" id="IPR004839">
    <property type="entry name" value="Aminotransferase_I/II_large"/>
</dbReference>
<dbReference type="InterPro" id="IPR015424">
    <property type="entry name" value="PyrdxlP-dep_Trfase"/>
</dbReference>
<gene>
    <name evidence="7" type="ORF">FAZ19_19135</name>
</gene>
<comment type="similarity">
    <text evidence="1">In the C-terminal section; belongs to the class-I pyridoxal-phosphate-dependent aminotransferase family.</text>
</comment>
<dbReference type="InterPro" id="IPR051446">
    <property type="entry name" value="HTH_trans_reg/aminotransferase"/>
</dbReference>
<dbReference type="PROSITE" id="PS50949">
    <property type="entry name" value="HTH_GNTR"/>
    <property type="match status" value="1"/>
</dbReference>
<dbReference type="InterPro" id="IPR015421">
    <property type="entry name" value="PyrdxlP-dep_Trfase_major"/>
</dbReference>
<dbReference type="InterPro" id="IPR036390">
    <property type="entry name" value="WH_DNA-bd_sf"/>
</dbReference>
<dbReference type="Pfam" id="PF00155">
    <property type="entry name" value="Aminotran_1_2"/>
    <property type="match status" value="1"/>
</dbReference>
<dbReference type="GO" id="GO:0030170">
    <property type="term" value="F:pyridoxal phosphate binding"/>
    <property type="evidence" value="ECO:0007669"/>
    <property type="project" value="InterPro"/>
</dbReference>
<evidence type="ECO:0000313" key="7">
    <source>
        <dbReference type="EMBL" id="TJY62588.1"/>
    </source>
</evidence>
<dbReference type="RefSeq" id="WP_136822374.1">
    <property type="nucleotide sequence ID" value="NZ_BMJX01000007.1"/>
</dbReference>
<keyword evidence="8" id="KW-1185">Reference proteome</keyword>
<dbReference type="SUPFAM" id="SSF46785">
    <property type="entry name" value="Winged helix' DNA-binding domain"/>
    <property type="match status" value="1"/>
</dbReference>
<evidence type="ECO:0000256" key="1">
    <source>
        <dbReference type="ARBA" id="ARBA00005384"/>
    </source>
</evidence>
<dbReference type="SUPFAM" id="SSF53383">
    <property type="entry name" value="PLP-dependent transferases"/>
    <property type="match status" value="1"/>
</dbReference>
<evidence type="ECO:0000256" key="4">
    <source>
        <dbReference type="ARBA" id="ARBA00023125"/>
    </source>
</evidence>
<evidence type="ECO:0000256" key="3">
    <source>
        <dbReference type="ARBA" id="ARBA00023015"/>
    </source>
</evidence>
<dbReference type="PANTHER" id="PTHR46577:SF2">
    <property type="entry name" value="TRANSCRIPTIONAL REGULATORY PROTEIN"/>
    <property type="match status" value="1"/>
</dbReference>
<keyword evidence="3" id="KW-0805">Transcription regulation</keyword>
<proteinExistence type="inferred from homology"/>
<dbReference type="CDD" id="cd00609">
    <property type="entry name" value="AAT_like"/>
    <property type="match status" value="1"/>
</dbReference>
<accession>A0A4U0GUE1</accession>
<feature type="domain" description="HTH gntR-type" evidence="6">
    <location>
        <begin position="21"/>
        <end position="89"/>
    </location>
</feature>
<comment type="caution">
    <text evidence="7">The sequence shown here is derived from an EMBL/GenBank/DDBJ whole genome shotgun (WGS) entry which is preliminary data.</text>
</comment>
<dbReference type="AlphaFoldDB" id="A0A4U0GUE1"/>
<keyword evidence="2" id="KW-0663">Pyridoxal phosphate</keyword>
<keyword evidence="5" id="KW-0804">Transcription</keyword>
<dbReference type="InterPro" id="IPR000524">
    <property type="entry name" value="Tscrpt_reg_HTH_GntR"/>
</dbReference>
<keyword evidence="7" id="KW-0032">Aminotransferase</keyword>
<protein>
    <submittedName>
        <fullName evidence="7">PLP-dependent aminotransferase family protein</fullName>
    </submittedName>
</protein>
<dbReference type="GO" id="GO:0003677">
    <property type="term" value="F:DNA binding"/>
    <property type="evidence" value="ECO:0007669"/>
    <property type="project" value="UniProtKB-KW"/>
</dbReference>
<keyword evidence="4" id="KW-0238">DNA-binding</keyword>
<dbReference type="GO" id="GO:0008483">
    <property type="term" value="F:transaminase activity"/>
    <property type="evidence" value="ECO:0007669"/>
    <property type="project" value="UniProtKB-KW"/>
</dbReference>
<dbReference type="InterPro" id="IPR036388">
    <property type="entry name" value="WH-like_DNA-bd_sf"/>
</dbReference>
<name>A0A4U0GUE1_9SPHI</name>
<dbReference type="EMBL" id="SUKA01000007">
    <property type="protein sequence ID" value="TJY62588.1"/>
    <property type="molecule type" value="Genomic_DNA"/>
</dbReference>
<keyword evidence="7" id="KW-0808">Transferase</keyword>
<dbReference type="Gene3D" id="1.10.10.10">
    <property type="entry name" value="Winged helix-like DNA-binding domain superfamily/Winged helix DNA-binding domain"/>
    <property type="match status" value="1"/>
</dbReference>
<organism evidence="7 8">
    <name type="scientific">Sphingobacterium alkalisoli</name>
    <dbReference type="NCBI Taxonomy" id="1874115"/>
    <lineage>
        <taxon>Bacteria</taxon>
        <taxon>Pseudomonadati</taxon>
        <taxon>Bacteroidota</taxon>
        <taxon>Sphingobacteriia</taxon>
        <taxon>Sphingobacteriales</taxon>
        <taxon>Sphingobacteriaceae</taxon>
        <taxon>Sphingobacterium</taxon>
    </lineage>
</organism>
<dbReference type="OrthoDB" id="594134at2"/>
<evidence type="ECO:0000256" key="5">
    <source>
        <dbReference type="ARBA" id="ARBA00023163"/>
    </source>
</evidence>
<dbReference type="SMART" id="SM00345">
    <property type="entry name" value="HTH_GNTR"/>
    <property type="match status" value="1"/>
</dbReference>
<dbReference type="PANTHER" id="PTHR46577">
    <property type="entry name" value="HTH-TYPE TRANSCRIPTIONAL REGULATORY PROTEIN GABR"/>
    <property type="match status" value="1"/>
</dbReference>
<dbReference type="GO" id="GO:0003700">
    <property type="term" value="F:DNA-binding transcription factor activity"/>
    <property type="evidence" value="ECO:0007669"/>
    <property type="project" value="InterPro"/>
</dbReference>
<evidence type="ECO:0000259" key="6">
    <source>
        <dbReference type="PROSITE" id="PS50949"/>
    </source>
</evidence>
<sequence length="490" mass="55143">MDSPIIFGLFEGWHPDTASGRPIFLQLSEKIMQLIKDGQLSHRQKLPSTRLLAAQLNINRLTVGKAYDELSLQGWLDAKVGSGTFVSADTTTGQGIDWSGGQESSAVTGTDVPIHKYISVPHVTEHHGLHLDDGFPDPRITPLKEFQRCCHNQLNRSGLYEKFGRYTPPQGSAYYRETLSKYLHETRALPTSEEQILSVSGTVMALHLIAQTLLRPNDVVALGIPTWGRAEQNFRHAGANVRGISVDEQGIIVEEFEQLLQNCPIKMLYLTPHHHYPTTVTLSLDRRLRLLELAHRYGFWIVEDDYDFDFHFALRPILPLASADRHGHVIYCGSFSKSLSPAFRNGYVVASDKVIYELAKLRSIVDRQGNPVIDHAFADLIEDGTMQRFHRKALTIYRKRRDFLCEMLDSEFSGLVQYNKPQGGLAVWTQFDAAFPVDEIAAKAFVKGLYISDGRAHRYPGYAQNAIRLGFASCTEEEIAASLRMLKSVM</sequence>
<evidence type="ECO:0000313" key="8">
    <source>
        <dbReference type="Proteomes" id="UP000309872"/>
    </source>
</evidence>
<dbReference type="Proteomes" id="UP000309872">
    <property type="component" value="Unassembled WGS sequence"/>
</dbReference>
<evidence type="ECO:0000256" key="2">
    <source>
        <dbReference type="ARBA" id="ARBA00022898"/>
    </source>
</evidence>
<reference evidence="7 8" key="1">
    <citation type="submission" date="2019-04" db="EMBL/GenBank/DDBJ databases">
        <title>Sphingobacterium olei sp. nov., isolated from oil-contaminated soil.</title>
        <authorList>
            <person name="Liu B."/>
        </authorList>
    </citation>
    <scope>NUCLEOTIDE SEQUENCE [LARGE SCALE GENOMIC DNA]</scope>
    <source>
        <strain evidence="7 8">Y3L14</strain>
    </source>
</reference>
<dbReference type="Gene3D" id="3.40.640.10">
    <property type="entry name" value="Type I PLP-dependent aspartate aminotransferase-like (Major domain)"/>
    <property type="match status" value="1"/>
</dbReference>